<dbReference type="InterPro" id="IPR055346">
    <property type="entry name" value="Fe-S_cluster_assembly_SufBD"/>
</dbReference>
<dbReference type="Pfam" id="PF19295">
    <property type="entry name" value="SufBD_N"/>
    <property type="match status" value="1"/>
</dbReference>
<dbReference type="InterPro" id="IPR010231">
    <property type="entry name" value="SUF_FeS_clus_asmbl_SufB"/>
</dbReference>
<comment type="caution">
    <text evidence="4">The sequence shown here is derived from an EMBL/GenBank/DDBJ whole genome shotgun (WGS) entry which is preliminary data.</text>
</comment>
<reference evidence="4" key="1">
    <citation type="submission" date="2022-01" db="EMBL/GenBank/DDBJ databases">
        <title>Corynebacterium sp. nov isolated from isolated from the feces of the greater white-fronted geese (Anser albifrons) at Poyang Lake, PR China.</title>
        <authorList>
            <person name="Liu Q."/>
        </authorList>
    </citation>
    <scope>NUCLEOTIDE SEQUENCE</scope>
    <source>
        <strain evidence="4">JCM 32435</strain>
    </source>
</reference>
<feature type="domain" description="SUF system FeS cluster assembly SufBD core" evidence="2">
    <location>
        <begin position="217"/>
        <end position="451"/>
    </location>
</feature>
<dbReference type="InterPro" id="IPR045595">
    <property type="entry name" value="SufBD_N"/>
</dbReference>
<name>A0A9X1U0A3_9CORY</name>
<dbReference type="InterPro" id="IPR000825">
    <property type="entry name" value="SUF_FeS_clus_asmbl_SufBD_core"/>
</dbReference>
<dbReference type="EMBL" id="JAKGSI010000002">
    <property type="protein sequence ID" value="MCF4006604.1"/>
    <property type="molecule type" value="Genomic_DNA"/>
</dbReference>
<organism evidence="4 5">
    <name type="scientific">Corynebacterium uropygiale</name>
    <dbReference type="NCBI Taxonomy" id="1775911"/>
    <lineage>
        <taxon>Bacteria</taxon>
        <taxon>Bacillati</taxon>
        <taxon>Actinomycetota</taxon>
        <taxon>Actinomycetes</taxon>
        <taxon>Mycobacteriales</taxon>
        <taxon>Corynebacteriaceae</taxon>
        <taxon>Corynebacterium</taxon>
    </lineage>
</organism>
<sequence>MTQTQNPEVIGPQTDEEIIESIGAYNYGWHDSDVAGASARRGLDEDVVRDISAKKKEPEWMLNQRLKALSIFEKTPVPTWGADLSGIDFDNIKYFVRSTEEQAQTWDDLPADIKNTYDKLGIPEAEKQRLVAGVAAQYESEVVYHQIREDLEKKGVIFLDTDSALREHEDLFKEYFGTVIPAGDNKFSALNSAVWSGGSFIYVPPGVHVEIPLQAYFRINTENMGQFERTLIIVDEDAYVHYVEGCTAPIYKSDSLHSAVVEIIVKKGGRCRYTTIQNWSNNVYNLVTKRTKCEEGATMEWVDGNIGSKVTMKYPAVWMTGEHAKGEVLSVAFAGEGQFQDTGAKMVHMAPHTSSNIVSKSVSRGGGRTAYRGLVQVNPNAHHSTANVECDALLVDNISRTDTYPYNDIRNDHVSLGHEATVSQVSEEQLFYLMSRGIAEDEAMAMIVRGFVEPIAKELPMEYALELNRLIELQMEGSVG</sequence>
<proteinExistence type="inferred from homology"/>
<dbReference type="NCBIfam" id="TIGR01980">
    <property type="entry name" value="sufB"/>
    <property type="match status" value="1"/>
</dbReference>
<accession>A0A9X1U0A3</accession>
<comment type="similarity">
    <text evidence="1">Belongs to the iron-sulfur cluster assembly SufBD family.</text>
</comment>
<evidence type="ECO:0000259" key="2">
    <source>
        <dbReference type="Pfam" id="PF01458"/>
    </source>
</evidence>
<dbReference type="Proteomes" id="UP001139336">
    <property type="component" value="Unassembled WGS sequence"/>
</dbReference>
<dbReference type="Pfam" id="PF01458">
    <property type="entry name" value="SUFBD_core"/>
    <property type="match status" value="1"/>
</dbReference>
<dbReference type="InterPro" id="IPR037284">
    <property type="entry name" value="SUF_FeS_clus_asmbl_SufBD_sf"/>
</dbReference>
<dbReference type="SUPFAM" id="SSF101960">
    <property type="entry name" value="Stabilizer of iron transporter SufD"/>
    <property type="match status" value="1"/>
</dbReference>
<feature type="domain" description="SUF system FeS cluster assembly SufBD N-terminal" evidence="3">
    <location>
        <begin position="152"/>
        <end position="214"/>
    </location>
</feature>
<evidence type="ECO:0000313" key="5">
    <source>
        <dbReference type="Proteomes" id="UP001139336"/>
    </source>
</evidence>
<evidence type="ECO:0000256" key="1">
    <source>
        <dbReference type="ARBA" id="ARBA00043967"/>
    </source>
</evidence>
<dbReference type="GO" id="GO:0016226">
    <property type="term" value="P:iron-sulfur cluster assembly"/>
    <property type="evidence" value="ECO:0007669"/>
    <property type="project" value="InterPro"/>
</dbReference>
<evidence type="ECO:0000313" key="4">
    <source>
        <dbReference type="EMBL" id="MCF4006604.1"/>
    </source>
</evidence>
<gene>
    <name evidence="4" type="primary">sufB</name>
    <name evidence="4" type="ORF">L1O03_05350</name>
</gene>
<dbReference type="PANTHER" id="PTHR30508">
    <property type="entry name" value="FES CLUSTER ASSEMBLY PROTEIN SUF"/>
    <property type="match status" value="1"/>
</dbReference>
<keyword evidence="5" id="KW-1185">Reference proteome</keyword>
<dbReference type="PANTHER" id="PTHR30508:SF1">
    <property type="entry name" value="UPF0051 PROTEIN ABCI8, CHLOROPLASTIC-RELATED"/>
    <property type="match status" value="1"/>
</dbReference>
<dbReference type="AlphaFoldDB" id="A0A9X1U0A3"/>
<evidence type="ECO:0000259" key="3">
    <source>
        <dbReference type="Pfam" id="PF19295"/>
    </source>
</evidence>
<dbReference type="RefSeq" id="WP_236118392.1">
    <property type="nucleotide sequence ID" value="NZ_JAKGSI010000002.1"/>
</dbReference>
<protein>
    <submittedName>
        <fullName evidence="4">Fe-S cluster assembly protein SufB</fullName>
    </submittedName>
</protein>